<dbReference type="OrthoDB" id="147749at2"/>
<evidence type="ECO:0000313" key="1">
    <source>
        <dbReference type="EMBL" id="GEM82390.1"/>
    </source>
</evidence>
<evidence type="ECO:0000313" key="2">
    <source>
        <dbReference type="Proteomes" id="UP000321197"/>
    </source>
</evidence>
<dbReference type="RefSeq" id="WP_119339819.1">
    <property type="nucleotide sequence ID" value="NZ_BJXL01000010.1"/>
</dbReference>
<dbReference type="EMBL" id="BJXL01000010">
    <property type="protein sequence ID" value="GEM82390.1"/>
    <property type="molecule type" value="Genomic_DNA"/>
</dbReference>
<reference evidence="1 2" key="1">
    <citation type="submission" date="2019-07" db="EMBL/GenBank/DDBJ databases">
        <title>Whole genome shotgun sequence of Meiothermus hypogaeus NBRC 106114.</title>
        <authorList>
            <person name="Hosoyama A."/>
            <person name="Uohara A."/>
            <person name="Ohji S."/>
            <person name="Ichikawa N."/>
        </authorList>
    </citation>
    <scope>NUCLEOTIDE SEQUENCE [LARGE SCALE GENOMIC DNA]</scope>
    <source>
        <strain evidence="1 2">NBRC 106114</strain>
    </source>
</reference>
<evidence type="ECO:0008006" key="3">
    <source>
        <dbReference type="Google" id="ProtNLM"/>
    </source>
</evidence>
<gene>
    <name evidence="1" type="ORF">MHY01S_05560</name>
</gene>
<comment type="caution">
    <text evidence="1">The sequence shown here is derived from an EMBL/GenBank/DDBJ whole genome shotgun (WGS) entry which is preliminary data.</text>
</comment>
<name>A0A511QYB4_9DEIN</name>
<protein>
    <recommendedName>
        <fullName evidence="3">ISKra4 family transposase</fullName>
    </recommendedName>
</protein>
<sequence length="340" mass="37901">MEVRRYQYRCGCGYQGYGFGDDSLDESGYFPELLGRLQEAGMRMSYREAAGWLGRWRVKVSKSQLQRLCVALEGTAQALGRECLAQQAHQALPGRAQEGGRRWCIEVDGSLVPTRVEGGVEWREVKSAVLYPMRAPSQRYYVSALVAAGEFAPLVHGLLRQAGVRQADRLIGISDGAVWIAELLGDLGVKRHILDVYHASTYFETLLQGLGFSEAQRAQQRRALLRGEIDLQRWLNNHLNDPALLAALPTEAQKALRFLEKQALLNHTNYPQFRREGLEVIASGQIEGANKHVIQGRLKIAGARWSVNGAHAKAFGRSQLFSLRPILPFNTVRHVAFPAA</sequence>
<dbReference type="Proteomes" id="UP000321197">
    <property type="component" value="Unassembled WGS sequence"/>
</dbReference>
<accession>A0A511QYB4</accession>
<proteinExistence type="predicted"/>
<organism evidence="1 2">
    <name type="scientific">Meiothermus hypogaeus NBRC 106114</name>
    <dbReference type="NCBI Taxonomy" id="1227553"/>
    <lineage>
        <taxon>Bacteria</taxon>
        <taxon>Thermotogati</taxon>
        <taxon>Deinococcota</taxon>
        <taxon>Deinococci</taxon>
        <taxon>Thermales</taxon>
        <taxon>Thermaceae</taxon>
        <taxon>Meiothermus</taxon>
    </lineage>
</organism>
<dbReference type="AlphaFoldDB" id="A0A511QYB4"/>